<gene>
    <name evidence="2" type="ORF">LCGC14_1411810</name>
</gene>
<dbReference type="AlphaFoldDB" id="A0A0F9JU53"/>
<name>A0A0F9JU53_9ZZZZ</name>
<proteinExistence type="predicted"/>
<keyword evidence="1" id="KW-0812">Transmembrane</keyword>
<accession>A0A0F9JU53</accession>
<sequence length="1094" mass="113551">MVPNVRALSGVMNVLAQDGGIVDDVMRQVASGVNIVGQGMGIVSETQGFKFQQVMTQGKLALIELGDALAPFMKKMLDMGSSVMEVLGGMAAWFGKLPTGIQAMVLGFVALLAAAGPLLIALGAMVGAVGTLTTAMAGGAGMAAAGGLTTKALALMMQPLGALPGMLSGAIPGMLSAAKAAKAMSMAFAFSPIGIAMAVGAAALAVSSFISKEGGLLETYAAKGAASVRELRGEWDKFGTTMKQQGVAADFLVLAMAKYRTALIEGRVETSLGIDVIKDSIAAGDSWEITLSKLARASTGASVDSKVLKTILIEVSGEINAAARASNALALAAQQLAEDEAAVALKIRLATEAAEAQKELLLSLGFVTADMAEDKMVKLEAAYATGIVTSEQMRDRSMQLRDELETQGLLTADLAERLDRLSGGYISAKDKVAEMLAAHQALGPQLDDTRARMGGVETATVDTAAGLEIMANRLGLAGVAVENLTGKWPLATGELAKFFGEINTGNDKIDGLIGTLGKWLGMFGRLIDMFGSGAKAAGNFFTKFSSGLGDLFSGGGGGGGGGGGFGDILGSLKGLFGGGGQEAGVAFIGGAAVTLPGLAATGADAATGFLGSLSGILGNVANLMPIIGPFLAMFGGPLLKGIKALAGKVWGALKGMFGGPGAAELASRDIRSEFITTLETFLTGAQLVEAAGKDWAISGVAISTAMAIVGRSTAEADAAFDAFASNDPKVVEGAVADLVPVFDQVREAMEITGLSMGDLLLRVQADSEAAGSTMAEALARILGGVEEIVTEGAARWEEWTDGMARSMDRATDRITERIMALGLPADVAARRIARAMERAAGRIETRFDETPDIVSTSMASAAGRIESRYEVMYDKITNDASLSTKKRERMLERLKARQAAAMGAMEGRAARTSRALADDTGQAVDRVTARYDTMYKKITDDASLSTKKRKRMLERLKKRHDKTADRMESKSANAAQAMEDNTLKAVDNITSVMDEAFSDLRYDVDFDFKNPTGGNPSGSNAPPSYATGGFGQFGTGTLAMLHGPEFIVPANKAGQFAAAQGGGGDDELLQEMRQLSDAMRRSNEVRSVRERDRS</sequence>
<feature type="transmembrane region" description="Helical" evidence="1">
    <location>
        <begin position="155"/>
        <end position="175"/>
    </location>
</feature>
<dbReference type="EMBL" id="LAZR01009321">
    <property type="protein sequence ID" value="KKM73309.1"/>
    <property type="molecule type" value="Genomic_DNA"/>
</dbReference>
<feature type="transmembrane region" description="Helical" evidence="1">
    <location>
        <begin position="129"/>
        <end position="149"/>
    </location>
</feature>
<reference evidence="2" key="1">
    <citation type="journal article" date="2015" name="Nature">
        <title>Complex archaea that bridge the gap between prokaryotes and eukaryotes.</title>
        <authorList>
            <person name="Spang A."/>
            <person name="Saw J.H."/>
            <person name="Jorgensen S.L."/>
            <person name="Zaremba-Niedzwiedzka K."/>
            <person name="Martijn J."/>
            <person name="Lind A.E."/>
            <person name="van Eijk R."/>
            <person name="Schleper C."/>
            <person name="Guy L."/>
            <person name="Ettema T.J."/>
        </authorList>
    </citation>
    <scope>NUCLEOTIDE SEQUENCE</scope>
</reference>
<feature type="transmembrane region" description="Helical" evidence="1">
    <location>
        <begin position="187"/>
        <end position="210"/>
    </location>
</feature>
<organism evidence="2">
    <name type="scientific">marine sediment metagenome</name>
    <dbReference type="NCBI Taxonomy" id="412755"/>
    <lineage>
        <taxon>unclassified sequences</taxon>
        <taxon>metagenomes</taxon>
        <taxon>ecological metagenomes</taxon>
    </lineage>
</organism>
<comment type="caution">
    <text evidence="2">The sequence shown here is derived from an EMBL/GenBank/DDBJ whole genome shotgun (WGS) entry which is preliminary data.</text>
</comment>
<protein>
    <submittedName>
        <fullName evidence="2">Uncharacterized protein</fullName>
    </submittedName>
</protein>
<evidence type="ECO:0000256" key="1">
    <source>
        <dbReference type="SAM" id="Phobius"/>
    </source>
</evidence>
<keyword evidence="1" id="KW-1133">Transmembrane helix</keyword>
<feature type="non-terminal residue" evidence="2">
    <location>
        <position position="1094"/>
    </location>
</feature>
<keyword evidence="1" id="KW-0472">Membrane</keyword>
<feature type="transmembrane region" description="Helical" evidence="1">
    <location>
        <begin position="101"/>
        <end position="122"/>
    </location>
</feature>
<evidence type="ECO:0000313" key="2">
    <source>
        <dbReference type="EMBL" id="KKM73309.1"/>
    </source>
</evidence>